<dbReference type="Proteomes" id="UP001183246">
    <property type="component" value="Unassembled WGS sequence"/>
</dbReference>
<evidence type="ECO:0000259" key="5">
    <source>
        <dbReference type="PROSITE" id="PS51898"/>
    </source>
</evidence>
<feature type="domain" description="Tyr recombinase" evidence="5">
    <location>
        <begin position="44"/>
        <end position="262"/>
    </location>
</feature>
<dbReference type="Gene3D" id="1.10.150.130">
    <property type="match status" value="1"/>
</dbReference>
<dbReference type="SUPFAM" id="SSF56349">
    <property type="entry name" value="DNA breaking-rejoining enzymes"/>
    <property type="match status" value="1"/>
</dbReference>
<sequence>MGDTYAGQICDTLSAILNAAVDDGRIPRNPMRSQSVRVPRRTQRKVKAWDSDQVAAVLDAMADRFKGLVVLGTGCSLRQGELFGVAEEDIDYEAGIVRVDRQVKLKNSRPFFALPKHEKTREVPLPDQVAEALRAHVRAFPAREVTLPWESLDGSLRTHRLVFTRDTGTVLIRDRFNSTHWKPAIARAGIIPMPGKGEKYAAAEDDGCHALRHHYASVLLDAGESIRALSEHSATRTRRSPCGPTRTCSRAPSAGHGTQWMRPSARPSRP</sequence>
<keyword evidence="3" id="KW-0233">DNA recombination</keyword>
<evidence type="ECO:0000313" key="6">
    <source>
        <dbReference type="EMBL" id="MDT0341806.1"/>
    </source>
</evidence>
<name>A0ABU2MK00_9ACTN</name>
<reference evidence="7" key="1">
    <citation type="submission" date="2023-07" db="EMBL/GenBank/DDBJ databases">
        <title>30 novel species of actinomycetes from the DSMZ collection.</title>
        <authorList>
            <person name="Nouioui I."/>
        </authorList>
    </citation>
    <scope>NUCLEOTIDE SEQUENCE [LARGE SCALE GENOMIC DNA]</scope>
    <source>
        <strain evidence="7">DSM 44938</strain>
    </source>
</reference>
<dbReference type="InterPro" id="IPR050090">
    <property type="entry name" value="Tyrosine_recombinase_XerCD"/>
</dbReference>
<evidence type="ECO:0000256" key="1">
    <source>
        <dbReference type="ARBA" id="ARBA00008857"/>
    </source>
</evidence>
<keyword evidence="7" id="KW-1185">Reference proteome</keyword>
<accession>A0ABU2MK00</accession>
<dbReference type="InterPro" id="IPR011010">
    <property type="entry name" value="DNA_brk_join_enz"/>
</dbReference>
<comment type="similarity">
    <text evidence="1">Belongs to the 'phage' integrase family.</text>
</comment>
<gene>
    <name evidence="6" type="ORF">RM590_04000</name>
</gene>
<protein>
    <submittedName>
        <fullName evidence="6">Tyrosine-type recombinase/integrase</fullName>
    </submittedName>
</protein>
<evidence type="ECO:0000256" key="3">
    <source>
        <dbReference type="ARBA" id="ARBA00023172"/>
    </source>
</evidence>
<dbReference type="Pfam" id="PF00589">
    <property type="entry name" value="Phage_integrase"/>
    <property type="match status" value="1"/>
</dbReference>
<dbReference type="RefSeq" id="WP_311702951.1">
    <property type="nucleotide sequence ID" value="NZ_JAVREL010000002.1"/>
</dbReference>
<proteinExistence type="inferred from homology"/>
<evidence type="ECO:0000313" key="7">
    <source>
        <dbReference type="Proteomes" id="UP001183246"/>
    </source>
</evidence>
<keyword evidence="2" id="KW-0238">DNA-binding</keyword>
<dbReference type="InterPro" id="IPR010998">
    <property type="entry name" value="Integrase_recombinase_N"/>
</dbReference>
<dbReference type="EMBL" id="JAVREL010000002">
    <property type="protein sequence ID" value="MDT0341806.1"/>
    <property type="molecule type" value="Genomic_DNA"/>
</dbReference>
<dbReference type="PANTHER" id="PTHR30349:SF64">
    <property type="entry name" value="PROPHAGE INTEGRASE INTD-RELATED"/>
    <property type="match status" value="1"/>
</dbReference>
<dbReference type="PANTHER" id="PTHR30349">
    <property type="entry name" value="PHAGE INTEGRASE-RELATED"/>
    <property type="match status" value="1"/>
</dbReference>
<dbReference type="InterPro" id="IPR013762">
    <property type="entry name" value="Integrase-like_cat_sf"/>
</dbReference>
<organism evidence="6 7">
    <name type="scientific">Streptomyces litchfieldiae</name>
    <dbReference type="NCBI Taxonomy" id="3075543"/>
    <lineage>
        <taxon>Bacteria</taxon>
        <taxon>Bacillati</taxon>
        <taxon>Actinomycetota</taxon>
        <taxon>Actinomycetes</taxon>
        <taxon>Kitasatosporales</taxon>
        <taxon>Streptomycetaceae</taxon>
        <taxon>Streptomyces</taxon>
    </lineage>
</organism>
<dbReference type="Gene3D" id="1.10.443.10">
    <property type="entry name" value="Intergrase catalytic core"/>
    <property type="match status" value="1"/>
</dbReference>
<feature type="region of interest" description="Disordered" evidence="4">
    <location>
        <begin position="231"/>
        <end position="270"/>
    </location>
</feature>
<comment type="caution">
    <text evidence="6">The sequence shown here is derived from an EMBL/GenBank/DDBJ whole genome shotgun (WGS) entry which is preliminary data.</text>
</comment>
<dbReference type="InterPro" id="IPR002104">
    <property type="entry name" value="Integrase_catalytic"/>
</dbReference>
<evidence type="ECO:0000256" key="2">
    <source>
        <dbReference type="ARBA" id="ARBA00023125"/>
    </source>
</evidence>
<dbReference type="PROSITE" id="PS51898">
    <property type="entry name" value="TYR_RECOMBINASE"/>
    <property type="match status" value="1"/>
</dbReference>
<evidence type="ECO:0000256" key="4">
    <source>
        <dbReference type="SAM" id="MobiDB-lite"/>
    </source>
</evidence>